<keyword evidence="3 5" id="KW-1133">Transmembrane helix</keyword>
<evidence type="ECO:0000256" key="2">
    <source>
        <dbReference type="ARBA" id="ARBA00022692"/>
    </source>
</evidence>
<dbReference type="PROSITE" id="PS50801">
    <property type="entry name" value="STAS"/>
    <property type="match status" value="1"/>
</dbReference>
<dbReference type="Gene3D" id="3.30.750.24">
    <property type="entry name" value="STAS domain"/>
    <property type="match status" value="1"/>
</dbReference>
<evidence type="ECO:0000256" key="1">
    <source>
        <dbReference type="ARBA" id="ARBA00004141"/>
    </source>
</evidence>
<comment type="caution">
    <text evidence="7">The sequence shown here is derived from an EMBL/GenBank/DDBJ whole genome shotgun (WGS) entry which is preliminary data.</text>
</comment>
<dbReference type="InterPro" id="IPR011547">
    <property type="entry name" value="SLC26A/SulP_dom"/>
</dbReference>
<sequence length="562" mass="60194">MSKNSRRVDFPDLPGLKNLRSYQWQWLGRDILAGVTVAAYAIPQCMAYGDLAGVEPVVGLWTLVPAALVYALFGSSSQLSLGPESTTAVMTAAAIAPMVSLQGENYGSLAAFLALMVGLICLVGYIARLGFLANLLSKPILIGYMAGVAVIMIAGQLGKISGLSIRENTVFKEILAFFRGINQWHWPTLSLALLLLLFLFVIQKYFPKAPGPLLAVLLGTLAVATLHLDREGVAVVGKISKTLPNFGLPTLDFSQLLPLGTAAVGIALVGYSDNVLTARAFAARHNQEIDANQEFLALGLGNLAAGFCQGFPISSSASRTAVSDSVGSKSQLYSLVVAVVVVAVIFLLGPLLVLFPKAALGALVIYAACKLVDIAGAKRLKRFRNSEFNLAVLTMVGVLTTGILSGVAIAIGLSVIDLLARITRPDDAVLGTVPGVMGLHALQDWPEAQTIPGLVIYRYDAPLFFANAADFKRRALSAIARETKPVEWFVLNTEALGELDSTAVEILEELAAELSRRGIVFALARVKHDLYLELQRSRLLDKIGEERIYYTLPAAIEAFKNR</sequence>
<accession>A0A0A1VY00</accession>
<dbReference type="PANTHER" id="PTHR11814">
    <property type="entry name" value="SULFATE TRANSPORTER"/>
    <property type="match status" value="1"/>
</dbReference>
<organism evidence="7 8">
    <name type="scientific">Microcystis aeruginosa NIES-44</name>
    <dbReference type="NCBI Taxonomy" id="449439"/>
    <lineage>
        <taxon>Bacteria</taxon>
        <taxon>Bacillati</taxon>
        <taxon>Cyanobacteriota</taxon>
        <taxon>Cyanophyceae</taxon>
        <taxon>Oscillatoriophycideae</taxon>
        <taxon>Chroococcales</taxon>
        <taxon>Microcystaceae</taxon>
        <taxon>Microcystis</taxon>
    </lineage>
</organism>
<feature type="domain" description="STAS" evidence="6">
    <location>
        <begin position="444"/>
        <end position="559"/>
    </location>
</feature>
<feature type="transmembrane region" description="Helical" evidence="5">
    <location>
        <begin position="332"/>
        <end position="352"/>
    </location>
</feature>
<dbReference type="InterPro" id="IPR002645">
    <property type="entry name" value="STAS_dom"/>
</dbReference>
<feature type="transmembrane region" description="Helical" evidence="5">
    <location>
        <begin position="388"/>
        <end position="416"/>
    </location>
</feature>
<evidence type="ECO:0000259" key="6">
    <source>
        <dbReference type="PROSITE" id="PS50801"/>
    </source>
</evidence>
<dbReference type="EMBL" id="BBPA01000059">
    <property type="protein sequence ID" value="GAL94702.1"/>
    <property type="molecule type" value="Genomic_DNA"/>
</dbReference>
<dbReference type="AlphaFoldDB" id="A0A0A1VY00"/>
<dbReference type="GO" id="GO:0055085">
    <property type="term" value="P:transmembrane transport"/>
    <property type="evidence" value="ECO:0007669"/>
    <property type="project" value="InterPro"/>
</dbReference>
<keyword evidence="2 5" id="KW-0812">Transmembrane</keyword>
<dbReference type="Pfam" id="PF00916">
    <property type="entry name" value="Sulfate_transp"/>
    <property type="match status" value="1"/>
</dbReference>
<dbReference type="InterPro" id="IPR001902">
    <property type="entry name" value="SLC26A/SulP_fam"/>
</dbReference>
<reference evidence="8" key="1">
    <citation type="journal article" date="2015" name="Genome">
        <title>Whole Genome Sequence of the Non-Microcystin-Producing Microcystis aeruginosa Strain NIES-44.</title>
        <authorList>
            <person name="Okano K."/>
            <person name="Miyata N."/>
            <person name="Ozaki Y."/>
        </authorList>
    </citation>
    <scope>NUCLEOTIDE SEQUENCE [LARGE SCALE GENOMIC DNA]</scope>
    <source>
        <strain evidence="8">NIES-44</strain>
    </source>
</reference>
<feature type="transmembrane region" description="Helical" evidence="5">
    <location>
        <begin position="209"/>
        <end position="228"/>
    </location>
</feature>
<feature type="transmembrane region" description="Helical" evidence="5">
    <location>
        <begin position="139"/>
        <end position="158"/>
    </location>
</feature>
<feature type="transmembrane region" description="Helical" evidence="5">
    <location>
        <begin position="184"/>
        <end position="202"/>
    </location>
</feature>
<dbReference type="NCBIfam" id="TIGR00815">
    <property type="entry name" value="sulP"/>
    <property type="match status" value="1"/>
</dbReference>
<evidence type="ECO:0000313" key="7">
    <source>
        <dbReference type="EMBL" id="GAL94702.1"/>
    </source>
</evidence>
<dbReference type="GO" id="GO:0016020">
    <property type="term" value="C:membrane"/>
    <property type="evidence" value="ECO:0007669"/>
    <property type="project" value="UniProtKB-SubCell"/>
</dbReference>
<evidence type="ECO:0000313" key="8">
    <source>
        <dbReference type="Proteomes" id="UP000030321"/>
    </source>
</evidence>
<proteinExistence type="predicted"/>
<protein>
    <submittedName>
        <fullName evidence="7">Sulfate permease</fullName>
    </submittedName>
</protein>
<evidence type="ECO:0000256" key="3">
    <source>
        <dbReference type="ARBA" id="ARBA00022989"/>
    </source>
</evidence>
<feature type="transmembrane region" description="Helical" evidence="5">
    <location>
        <begin position="54"/>
        <end position="73"/>
    </location>
</feature>
<dbReference type="InterPro" id="IPR036513">
    <property type="entry name" value="STAS_dom_sf"/>
</dbReference>
<feature type="transmembrane region" description="Helical" evidence="5">
    <location>
        <begin position="109"/>
        <end position="127"/>
    </location>
</feature>
<evidence type="ECO:0000256" key="5">
    <source>
        <dbReference type="SAM" id="Phobius"/>
    </source>
</evidence>
<dbReference type="Pfam" id="PF01740">
    <property type="entry name" value="STAS"/>
    <property type="match status" value="1"/>
</dbReference>
<dbReference type="SUPFAM" id="SSF52091">
    <property type="entry name" value="SpoIIaa-like"/>
    <property type="match status" value="1"/>
</dbReference>
<dbReference type="RefSeq" id="WP_045360818.1">
    <property type="nucleotide sequence ID" value="NZ_BBPA01000059.1"/>
</dbReference>
<evidence type="ECO:0000256" key="4">
    <source>
        <dbReference type="ARBA" id="ARBA00023136"/>
    </source>
</evidence>
<dbReference type="CDD" id="cd07042">
    <property type="entry name" value="STAS_SulP_like_sulfate_transporter"/>
    <property type="match status" value="1"/>
</dbReference>
<gene>
    <name evidence="7" type="ORF">N44_03282</name>
</gene>
<keyword evidence="4 5" id="KW-0472">Membrane</keyword>
<feature type="transmembrane region" description="Helical" evidence="5">
    <location>
        <begin position="358"/>
        <end position="376"/>
    </location>
</feature>
<dbReference type="Proteomes" id="UP000030321">
    <property type="component" value="Unassembled WGS sequence"/>
</dbReference>
<feature type="transmembrane region" description="Helical" evidence="5">
    <location>
        <begin position="253"/>
        <end position="271"/>
    </location>
</feature>
<name>A0A0A1VY00_MICAE</name>
<comment type="subcellular location">
    <subcellularLocation>
        <location evidence="1">Membrane</location>
        <topology evidence="1">Multi-pass membrane protein</topology>
    </subcellularLocation>
</comment>